<protein>
    <submittedName>
        <fullName evidence="2">Uncharacterized protein</fullName>
    </submittedName>
</protein>
<dbReference type="InterPro" id="IPR003774">
    <property type="entry name" value="AlgH-like"/>
</dbReference>
<dbReference type="EMBL" id="SJPN01000006">
    <property type="protein sequence ID" value="TWT98437.1"/>
    <property type="molecule type" value="Genomic_DNA"/>
</dbReference>
<gene>
    <name evidence="2" type="ORF">Pla52n_49510</name>
</gene>
<accession>A0A5C6AG79</accession>
<evidence type="ECO:0000313" key="2">
    <source>
        <dbReference type="EMBL" id="TWT98437.1"/>
    </source>
</evidence>
<dbReference type="PANTHER" id="PTHR30327">
    <property type="entry name" value="UNCHARACTERIZED PROTEIN YQGE"/>
    <property type="match status" value="1"/>
</dbReference>
<dbReference type="OrthoDB" id="9807486at2"/>
<comment type="caution">
    <text evidence="2">The sequence shown here is derived from an EMBL/GenBank/DDBJ whole genome shotgun (WGS) entry which is preliminary data.</text>
</comment>
<dbReference type="SUPFAM" id="SSF143456">
    <property type="entry name" value="VC0467-like"/>
    <property type="match status" value="1"/>
</dbReference>
<evidence type="ECO:0000313" key="3">
    <source>
        <dbReference type="Proteomes" id="UP000320176"/>
    </source>
</evidence>
<organism evidence="2 3">
    <name type="scientific">Stieleria varia</name>
    <dbReference type="NCBI Taxonomy" id="2528005"/>
    <lineage>
        <taxon>Bacteria</taxon>
        <taxon>Pseudomonadati</taxon>
        <taxon>Planctomycetota</taxon>
        <taxon>Planctomycetia</taxon>
        <taxon>Pirellulales</taxon>
        <taxon>Pirellulaceae</taxon>
        <taxon>Stieleria</taxon>
    </lineage>
</organism>
<dbReference type="AlphaFoldDB" id="A0A5C6AG79"/>
<dbReference type="Proteomes" id="UP000320176">
    <property type="component" value="Unassembled WGS sequence"/>
</dbReference>
<dbReference type="PANTHER" id="PTHR30327:SF1">
    <property type="entry name" value="UPF0301 PROTEIN YQGE"/>
    <property type="match status" value="1"/>
</dbReference>
<dbReference type="Gene3D" id="3.40.1740.10">
    <property type="entry name" value="VC0467-like"/>
    <property type="match status" value="1"/>
</dbReference>
<reference evidence="2 3" key="1">
    <citation type="submission" date="2019-02" db="EMBL/GenBank/DDBJ databases">
        <title>Deep-cultivation of Planctomycetes and their phenomic and genomic characterization uncovers novel biology.</title>
        <authorList>
            <person name="Wiegand S."/>
            <person name="Jogler M."/>
            <person name="Boedeker C."/>
            <person name="Pinto D."/>
            <person name="Vollmers J."/>
            <person name="Rivas-Marin E."/>
            <person name="Kohn T."/>
            <person name="Peeters S.H."/>
            <person name="Heuer A."/>
            <person name="Rast P."/>
            <person name="Oberbeckmann S."/>
            <person name="Bunk B."/>
            <person name="Jeske O."/>
            <person name="Meyerdierks A."/>
            <person name="Storesund J.E."/>
            <person name="Kallscheuer N."/>
            <person name="Luecker S."/>
            <person name="Lage O.M."/>
            <person name="Pohl T."/>
            <person name="Merkel B.J."/>
            <person name="Hornburger P."/>
            <person name="Mueller R.-W."/>
            <person name="Bruemmer F."/>
            <person name="Labrenz M."/>
            <person name="Spormann A.M."/>
            <person name="Op Den Camp H."/>
            <person name="Overmann J."/>
            <person name="Amann R."/>
            <person name="Jetten M.S.M."/>
            <person name="Mascher T."/>
            <person name="Medema M.H."/>
            <person name="Devos D.P."/>
            <person name="Kaster A.-K."/>
            <person name="Ovreas L."/>
            <person name="Rohde M."/>
            <person name="Galperin M.Y."/>
            <person name="Jogler C."/>
        </authorList>
    </citation>
    <scope>NUCLEOTIDE SEQUENCE [LARGE SCALE GENOMIC DNA]</scope>
    <source>
        <strain evidence="2 3">Pla52n</strain>
    </source>
</reference>
<dbReference type="Pfam" id="PF02622">
    <property type="entry name" value="DUF179"/>
    <property type="match status" value="1"/>
</dbReference>
<name>A0A5C6AG79_9BACT</name>
<sequence length="225" mass="24894">MKTNLSGRLLIASPYLSDPNFMRSVVLIIRHDVEGAFGLLINRPTLRRFRELVEMNLSTGSVREDDFIFQGGPVDGPLLALHDLAGVGEPCGQAEPKNDAEFYGPMESHSQGAKHTVFDHPAEPWGSMSIELGNPPAWITGDDDHLRILLRRPDARVRYVHQYSGWGPGQLEDELEMGGWLIGDATADLIFGNVDEIWETAVKRCGHEILASISPGIRFVDPIVN</sequence>
<dbReference type="GO" id="GO:0005829">
    <property type="term" value="C:cytosol"/>
    <property type="evidence" value="ECO:0007669"/>
    <property type="project" value="TreeGrafter"/>
</dbReference>
<proteinExistence type="inferred from homology"/>
<comment type="similarity">
    <text evidence="1">Belongs to the UPF0301 (AlgH) family.</text>
</comment>
<dbReference type="RefSeq" id="WP_146522017.1">
    <property type="nucleotide sequence ID" value="NZ_CP151726.1"/>
</dbReference>
<evidence type="ECO:0000256" key="1">
    <source>
        <dbReference type="ARBA" id="ARBA00009600"/>
    </source>
</evidence>
<keyword evidence="3" id="KW-1185">Reference proteome</keyword>